<accession>A0A6P5FKA6</accession>
<evidence type="ECO:0000313" key="3">
    <source>
        <dbReference type="Proteomes" id="UP000515123"/>
    </source>
</evidence>
<reference evidence="3" key="1">
    <citation type="journal article" date="2015" name="Nat. Genet.">
        <title>The pineapple genome and the evolution of CAM photosynthesis.</title>
        <authorList>
            <person name="Ming R."/>
            <person name="VanBuren R."/>
            <person name="Wai C.M."/>
            <person name="Tang H."/>
            <person name="Schatz M.C."/>
            <person name="Bowers J.E."/>
            <person name="Lyons E."/>
            <person name="Wang M.L."/>
            <person name="Chen J."/>
            <person name="Biggers E."/>
            <person name="Zhang J."/>
            <person name="Huang L."/>
            <person name="Zhang L."/>
            <person name="Miao W."/>
            <person name="Zhang J."/>
            <person name="Ye Z."/>
            <person name="Miao C."/>
            <person name="Lin Z."/>
            <person name="Wang H."/>
            <person name="Zhou H."/>
            <person name="Yim W.C."/>
            <person name="Priest H.D."/>
            <person name="Zheng C."/>
            <person name="Woodhouse M."/>
            <person name="Edger P.P."/>
            <person name="Guyot R."/>
            <person name="Guo H.B."/>
            <person name="Guo H."/>
            <person name="Zheng G."/>
            <person name="Singh R."/>
            <person name="Sharma A."/>
            <person name="Min X."/>
            <person name="Zheng Y."/>
            <person name="Lee H."/>
            <person name="Gurtowski J."/>
            <person name="Sedlazeck F.J."/>
            <person name="Harkess A."/>
            <person name="McKain M.R."/>
            <person name="Liao Z."/>
            <person name="Fang J."/>
            <person name="Liu J."/>
            <person name="Zhang X."/>
            <person name="Zhang Q."/>
            <person name="Hu W."/>
            <person name="Qin Y."/>
            <person name="Wang K."/>
            <person name="Chen L.Y."/>
            <person name="Shirley N."/>
            <person name="Lin Y.R."/>
            <person name="Liu L.Y."/>
            <person name="Hernandez A.G."/>
            <person name="Wright C.L."/>
            <person name="Bulone V."/>
            <person name="Tuskan G.A."/>
            <person name="Heath K."/>
            <person name="Zee F."/>
            <person name="Moore P.H."/>
            <person name="Sunkar R."/>
            <person name="Leebens-Mack J.H."/>
            <person name="Mockler T."/>
            <person name="Bennetzen J.L."/>
            <person name="Freeling M."/>
            <person name="Sankoff D."/>
            <person name="Paterson A.H."/>
            <person name="Zhu X."/>
            <person name="Yang X."/>
            <person name="Smith J.A."/>
            <person name="Cushman J.C."/>
            <person name="Paull R.E."/>
            <person name="Yu Q."/>
        </authorList>
    </citation>
    <scope>NUCLEOTIDE SEQUENCE [LARGE SCALE GENOMIC DNA]</scope>
    <source>
        <strain evidence="3">cv. F153</strain>
    </source>
</reference>
<dbReference type="PANTHER" id="PTHR38378">
    <property type="entry name" value="MYOSIN HEAVY CHAIN-LIKE PROTEIN"/>
    <property type="match status" value="1"/>
</dbReference>
<evidence type="ECO:0000313" key="4">
    <source>
        <dbReference type="RefSeq" id="XP_020096062.1"/>
    </source>
</evidence>
<feature type="compositionally biased region" description="Polar residues" evidence="2">
    <location>
        <begin position="1"/>
        <end position="17"/>
    </location>
</feature>
<evidence type="ECO:0000256" key="1">
    <source>
        <dbReference type="SAM" id="Coils"/>
    </source>
</evidence>
<sequence length="334" mass="36756">MNRVRANSSPELTPSNRLEQHNDSPLEGVAANVKLLYKLVQDHSYPSKGAAAADDSRRQHRVAGILTLLDDIKSRVHQSNLAAPHHHHHRAAAELRRCNTDLRRNGGSGGSDKKPQPMPSMPPMPPQDPAEEAQRLRRELSATMAARKSLERMFTSLGKEKEMIAAELARKVQELDDAEEAVGDLRSQNERLLDKVKVCVAEHKAVAKSVGGDAQRHETLLERNTALSEQLLRTLDSYRAMKSKLKEAQEENTRMVYRAAEIGGGVKAGVEGIRRLREKIDCNGESEEIVGITEELDKLESLLLGLRKKIAIGIGDGKRADGATKGCGLVAENE</sequence>
<feature type="compositionally biased region" description="Pro residues" evidence="2">
    <location>
        <begin position="116"/>
        <end position="128"/>
    </location>
</feature>
<feature type="region of interest" description="Disordered" evidence="2">
    <location>
        <begin position="1"/>
        <end position="24"/>
    </location>
</feature>
<proteinExistence type="predicted"/>
<dbReference type="GeneID" id="109715463"/>
<feature type="coiled-coil region" evidence="1">
    <location>
        <begin position="133"/>
        <end position="195"/>
    </location>
</feature>
<organism evidence="3 4">
    <name type="scientific">Ananas comosus</name>
    <name type="common">Pineapple</name>
    <name type="synonym">Ananas ananas</name>
    <dbReference type="NCBI Taxonomy" id="4615"/>
    <lineage>
        <taxon>Eukaryota</taxon>
        <taxon>Viridiplantae</taxon>
        <taxon>Streptophyta</taxon>
        <taxon>Embryophyta</taxon>
        <taxon>Tracheophyta</taxon>
        <taxon>Spermatophyta</taxon>
        <taxon>Magnoliopsida</taxon>
        <taxon>Liliopsida</taxon>
        <taxon>Poales</taxon>
        <taxon>Bromeliaceae</taxon>
        <taxon>Bromelioideae</taxon>
        <taxon>Ananas</taxon>
    </lineage>
</organism>
<gene>
    <name evidence="4" type="primary">LOC109715463</name>
</gene>
<dbReference type="AlphaFoldDB" id="A0A6P5FKA6"/>
<dbReference type="PANTHER" id="PTHR38378:SF3">
    <property type="entry name" value="MYOSIN HEAVY CHAIN-LIKE PROTEIN"/>
    <property type="match status" value="1"/>
</dbReference>
<keyword evidence="1" id="KW-0175">Coiled coil</keyword>
<dbReference type="OrthoDB" id="658092at2759"/>
<dbReference type="Gramene" id="Aco008717.1.mrna1">
    <property type="protein sequence ID" value="Aco008717.1.mrna1"/>
    <property type="gene ID" value="Aco008717.1.path1"/>
</dbReference>
<reference evidence="4" key="2">
    <citation type="submission" date="2025-08" db="UniProtKB">
        <authorList>
            <consortium name="RefSeq"/>
        </authorList>
    </citation>
    <scope>IDENTIFICATION</scope>
    <source>
        <tissue evidence="4">Leaf</tissue>
    </source>
</reference>
<keyword evidence="3" id="KW-1185">Reference proteome</keyword>
<protein>
    <submittedName>
        <fullName evidence="4">Uncharacterized protein LOC109715463</fullName>
    </submittedName>
</protein>
<name>A0A6P5FKA6_ANACO</name>
<feature type="region of interest" description="Disordered" evidence="2">
    <location>
        <begin position="101"/>
        <end position="133"/>
    </location>
</feature>
<evidence type="ECO:0000256" key="2">
    <source>
        <dbReference type="SAM" id="MobiDB-lite"/>
    </source>
</evidence>
<dbReference type="Proteomes" id="UP000515123">
    <property type="component" value="Linkage group 9"/>
</dbReference>
<dbReference type="RefSeq" id="XP_020096062.1">
    <property type="nucleotide sequence ID" value="XM_020240473.1"/>
</dbReference>